<evidence type="ECO:0000256" key="1">
    <source>
        <dbReference type="SAM" id="MobiDB-lite"/>
    </source>
</evidence>
<keyword evidence="3" id="KW-1185">Reference proteome</keyword>
<proteinExistence type="predicted"/>
<dbReference type="AlphaFoldDB" id="A0A1G9FS84"/>
<reference evidence="3" key="1">
    <citation type="submission" date="2016-10" db="EMBL/GenBank/DDBJ databases">
        <authorList>
            <person name="Varghese N."/>
            <person name="Submissions S."/>
        </authorList>
    </citation>
    <scope>NUCLEOTIDE SEQUENCE [LARGE SCALE GENOMIC DNA]</scope>
    <source>
        <strain evidence="3">B4,CECT 8067,JCM 17497</strain>
    </source>
</reference>
<dbReference type="STRING" id="1095776.SAMN04515672_4265"/>
<evidence type="ECO:0000313" key="3">
    <source>
        <dbReference type="Proteomes" id="UP000198882"/>
    </source>
</evidence>
<protein>
    <submittedName>
        <fullName evidence="2">Uncharacterized protein</fullName>
    </submittedName>
</protein>
<name>A0A1G9FS84_9EURY</name>
<gene>
    <name evidence="2" type="ORF">SAMN04515672_4265</name>
</gene>
<evidence type="ECO:0000313" key="2">
    <source>
        <dbReference type="EMBL" id="SDK91274.1"/>
    </source>
</evidence>
<organism evidence="2 3">
    <name type="scientific">Natronorubrum texcoconense</name>
    <dbReference type="NCBI Taxonomy" id="1095776"/>
    <lineage>
        <taxon>Archaea</taxon>
        <taxon>Methanobacteriati</taxon>
        <taxon>Methanobacteriota</taxon>
        <taxon>Stenosarchaea group</taxon>
        <taxon>Halobacteria</taxon>
        <taxon>Halobacteriales</taxon>
        <taxon>Natrialbaceae</taxon>
        <taxon>Natronorubrum</taxon>
    </lineage>
</organism>
<accession>A0A1G9FS84</accession>
<sequence>METSDAVHSRFETAHTDLTPFQVTTGLPFVGSFTPVRRRAGPSTDADGTHECLTVSP</sequence>
<dbReference type="EMBL" id="FNFE01000008">
    <property type="protein sequence ID" value="SDK91274.1"/>
    <property type="molecule type" value="Genomic_DNA"/>
</dbReference>
<dbReference type="Proteomes" id="UP000198882">
    <property type="component" value="Unassembled WGS sequence"/>
</dbReference>
<dbReference type="RefSeq" id="WP_245724289.1">
    <property type="nucleotide sequence ID" value="NZ_FNFE01000008.1"/>
</dbReference>
<feature type="region of interest" description="Disordered" evidence="1">
    <location>
        <begin position="35"/>
        <end position="57"/>
    </location>
</feature>